<sequence>MLGFVTPKTFFLLNKDYLYMLHNKLHYNTEGTVCGLYTFSQM</sequence>
<evidence type="ECO:0000313" key="2">
    <source>
        <dbReference type="Proteomes" id="UP000005481"/>
    </source>
</evidence>
<dbReference type="AlphaFoldDB" id="G9YFD7"/>
<dbReference type="Proteomes" id="UP000005481">
    <property type="component" value="Unassembled WGS sequence"/>
</dbReference>
<name>G9YFD7_9FIRM</name>
<organism evidence="1 2">
    <name type="scientific">Anaeroglobus geminatus F0357</name>
    <dbReference type="NCBI Taxonomy" id="861450"/>
    <lineage>
        <taxon>Bacteria</taxon>
        <taxon>Bacillati</taxon>
        <taxon>Bacillota</taxon>
        <taxon>Negativicutes</taxon>
        <taxon>Veillonellales</taxon>
        <taxon>Veillonellaceae</taxon>
        <taxon>Anaeroglobus</taxon>
    </lineage>
</organism>
<gene>
    <name evidence="1" type="ORF">HMPREF0080_00348</name>
</gene>
<keyword evidence="2" id="KW-1185">Reference proteome</keyword>
<comment type="caution">
    <text evidence="1">The sequence shown here is derived from an EMBL/GenBank/DDBJ whole genome shotgun (WGS) entry which is preliminary data.</text>
</comment>
<accession>G9YFD7</accession>
<dbReference type="EMBL" id="AGCJ01000012">
    <property type="protein sequence ID" value="EHM43103.1"/>
    <property type="molecule type" value="Genomic_DNA"/>
</dbReference>
<protein>
    <submittedName>
        <fullName evidence="1">Uncharacterized protein</fullName>
    </submittedName>
</protein>
<dbReference type="HOGENOM" id="CLU_3246375_0_0_9"/>
<evidence type="ECO:0000313" key="1">
    <source>
        <dbReference type="EMBL" id="EHM43103.1"/>
    </source>
</evidence>
<reference evidence="1 2" key="1">
    <citation type="submission" date="2011-08" db="EMBL/GenBank/DDBJ databases">
        <authorList>
            <person name="Weinstock G."/>
            <person name="Sodergren E."/>
            <person name="Clifton S."/>
            <person name="Fulton L."/>
            <person name="Fulton B."/>
            <person name="Courtney L."/>
            <person name="Fronick C."/>
            <person name="Harrison M."/>
            <person name="Strong C."/>
            <person name="Farmer C."/>
            <person name="Delahaunty K."/>
            <person name="Markovic C."/>
            <person name="Hall O."/>
            <person name="Minx P."/>
            <person name="Tomlinson C."/>
            <person name="Mitreva M."/>
            <person name="Hou S."/>
            <person name="Chen J."/>
            <person name="Wollam A."/>
            <person name="Pepin K.H."/>
            <person name="Johnson M."/>
            <person name="Bhonagiri V."/>
            <person name="Zhang X."/>
            <person name="Suruliraj S."/>
            <person name="Warren W."/>
            <person name="Chinwalla A."/>
            <person name="Mardis E.R."/>
            <person name="Wilson R.K."/>
        </authorList>
    </citation>
    <scope>NUCLEOTIDE SEQUENCE [LARGE SCALE GENOMIC DNA]</scope>
    <source>
        <strain evidence="1 2">F0357</strain>
    </source>
</reference>
<proteinExistence type="predicted"/>